<dbReference type="Proteomes" id="UP001157502">
    <property type="component" value="Chromosome 9"/>
</dbReference>
<evidence type="ECO:0000313" key="2">
    <source>
        <dbReference type="Proteomes" id="UP001157502"/>
    </source>
</evidence>
<name>A0ACC2GU30_DALPE</name>
<dbReference type="EMBL" id="CM055736">
    <property type="protein sequence ID" value="KAJ8007288.1"/>
    <property type="molecule type" value="Genomic_DNA"/>
</dbReference>
<gene>
    <name evidence="1" type="ORF">DPEC_G00115980</name>
</gene>
<keyword evidence="2" id="KW-1185">Reference proteome</keyword>
<reference evidence="1" key="1">
    <citation type="submission" date="2021-05" db="EMBL/GenBank/DDBJ databases">
        <authorList>
            <person name="Pan Q."/>
            <person name="Jouanno E."/>
            <person name="Zahm M."/>
            <person name="Klopp C."/>
            <person name="Cabau C."/>
            <person name="Louis A."/>
            <person name="Berthelot C."/>
            <person name="Parey E."/>
            <person name="Roest Crollius H."/>
            <person name="Montfort J."/>
            <person name="Robinson-Rechavi M."/>
            <person name="Bouchez O."/>
            <person name="Lampietro C."/>
            <person name="Lopez Roques C."/>
            <person name="Donnadieu C."/>
            <person name="Postlethwait J."/>
            <person name="Bobe J."/>
            <person name="Dillon D."/>
            <person name="Chandos A."/>
            <person name="von Hippel F."/>
            <person name="Guiguen Y."/>
        </authorList>
    </citation>
    <scope>NUCLEOTIDE SEQUENCE</scope>
    <source>
        <strain evidence="1">YG-Jan2019</strain>
    </source>
</reference>
<proteinExistence type="predicted"/>
<protein>
    <submittedName>
        <fullName evidence="1">Uncharacterized protein</fullName>
    </submittedName>
</protein>
<evidence type="ECO:0000313" key="1">
    <source>
        <dbReference type="EMBL" id="KAJ8007288.1"/>
    </source>
</evidence>
<sequence length="144" mass="15995">MLVWATASCSVFNHAQDHIRSLRTQGSDDEIRGKTPGNKQQNAVKSLEFMFVTSLLHCDLQASGNTPSIHNRAMLRCRHISTSPGCSSPQTTHGWDLLPCPPFPRVSFPTTHCLPWEELAETPVSELPRSCVYIPRTHAKASET</sequence>
<organism evidence="1 2">
    <name type="scientific">Dallia pectoralis</name>
    <name type="common">Alaska blackfish</name>
    <dbReference type="NCBI Taxonomy" id="75939"/>
    <lineage>
        <taxon>Eukaryota</taxon>
        <taxon>Metazoa</taxon>
        <taxon>Chordata</taxon>
        <taxon>Craniata</taxon>
        <taxon>Vertebrata</taxon>
        <taxon>Euteleostomi</taxon>
        <taxon>Actinopterygii</taxon>
        <taxon>Neopterygii</taxon>
        <taxon>Teleostei</taxon>
        <taxon>Protacanthopterygii</taxon>
        <taxon>Esociformes</taxon>
        <taxon>Umbridae</taxon>
        <taxon>Dallia</taxon>
    </lineage>
</organism>
<comment type="caution">
    <text evidence="1">The sequence shown here is derived from an EMBL/GenBank/DDBJ whole genome shotgun (WGS) entry which is preliminary data.</text>
</comment>
<accession>A0ACC2GU30</accession>